<feature type="chain" id="PRO_5003683223" description="Outer membrane protein beta-barrel domain-containing protein" evidence="1">
    <location>
        <begin position="19"/>
        <end position="244"/>
    </location>
</feature>
<dbReference type="OrthoDB" id="5725705at2"/>
<dbReference type="EMBL" id="CP003154">
    <property type="protein sequence ID" value="AFL73397.1"/>
    <property type="molecule type" value="Genomic_DNA"/>
</dbReference>
<name>I3Y8S9_THIV6</name>
<sequence>MKAAVVCLAMVVAGPTAAQNSGWSFTLSPYAWVPGIASSVETAWGRLDVDKSGGDVLSKLDLAFMGAFEARRGRWGLIADLFYADLSQRRDTPLGVLFSQARIAAEAKALSVYAAYRMHEDNQLAVDLLAGLRVNSLDLDVSLSPGRLSGQRFGVGETWVDPLFGGRARLALADRWFATAFADIGGFDRGADLTWQVFASLGYQFNERWSAQGGWRHVAFEKTLDGRTVELDFSGPLFGVTARF</sequence>
<organism evidence="2 3">
    <name type="scientific">Thiocystis violascens (strain ATCC 17096 / DSM 198 / 6111)</name>
    <name type="common">Chromatium violascens</name>
    <dbReference type="NCBI Taxonomy" id="765911"/>
    <lineage>
        <taxon>Bacteria</taxon>
        <taxon>Pseudomonadati</taxon>
        <taxon>Pseudomonadota</taxon>
        <taxon>Gammaproteobacteria</taxon>
        <taxon>Chromatiales</taxon>
        <taxon>Chromatiaceae</taxon>
        <taxon>Thiocystis</taxon>
    </lineage>
</organism>
<evidence type="ECO:0000313" key="2">
    <source>
        <dbReference type="EMBL" id="AFL73397.1"/>
    </source>
</evidence>
<dbReference type="AlphaFoldDB" id="I3Y8S9"/>
<keyword evidence="1" id="KW-0732">Signal</keyword>
<dbReference type="InterPro" id="IPR011250">
    <property type="entry name" value="OMP/PagP_B-barrel"/>
</dbReference>
<dbReference type="Proteomes" id="UP000006062">
    <property type="component" value="Chromosome"/>
</dbReference>
<keyword evidence="3" id="KW-1185">Reference proteome</keyword>
<evidence type="ECO:0000313" key="3">
    <source>
        <dbReference type="Proteomes" id="UP000006062"/>
    </source>
</evidence>
<gene>
    <name evidence="2" type="ordered locus">Thivi_1389</name>
</gene>
<dbReference type="STRING" id="765911.Thivi_1389"/>
<feature type="signal peptide" evidence="1">
    <location>
        <begin position="1"/>
        <end position="18"/>
    </location>
</feature>
<evidence type="ECO:0008006" key="4">
    <source>
        <dbReference type="Google" id="ProtNLM"/>
    </source>
</evidence>
<dbReference type="HOGENOM" id="CLU_077404_0_0_6"/>
<dbReference type="KEGG" id="tvi:Thivi_1389"/>
<evidence type="ECO:0000256" key="1">
    <source>
        <dbReference type="SAM" id="SignalP"/>
    </source>
</evidence>
<protein>
    <recommendedName>
        <fullName evidence="4">Outer membrane protein beta-barrel domain-containing protein</fullName>
    </recommendedName>
</protein>
<reference evidence="2 3" key="1">
    <citation type="submission" date="2012-06" db="EMBL/GenBank/DDBJ databases">
        <title>Complete sequence of Thiocystis violascens DSM 198.</title>
        <authorList>
            <consortium name="US DOE Joint Genome Institute"/>
            <person name="Lucas S."/>
            <person name="Han J."/>
            <person name="Lapidus A."/>
            <person name="Cheng J.-F."/>
            <person name="Goodwin L."/>
            <person name="Pitluck S."/>
            <person name="Peters L."/>
            <person name="Ovchinnikova G."/>
            <person name="Teshima H."/>
            <person name="Detter J.C."/>
            <person name="Han C."/>
            <person name="Tapia R."/>
            <person name="Land M."/>
            <person name="Hauser L."/>
            <person name="Kyrpides N."/>
            <person name="Ivanova N."/>
            <person name="Pagani I."/>
            <person name="Vogl K."/>
            <person name="Liu Z."/>
            <person name="Frigaard N.-U."/>
            <person name="Bryant D."/>
            <person name="Woyke T."/>
        </authorList>
    </citation>
    <scope>NUCLEOTIDE SEQUENCE [LARGE SCALE GENOMIC DNA]</scope>
    <source>
        <strain evidence="3">ATCC 17096 / DSM 198 / 6111</strain>
    </source>
</reference>
<dbReference type="SUPFAM" id="SSF56925">
    <property type="entry name" value="OMPA-like"/>
    <property type="match status" value="1"/>
</dbReference>
<proteinExistence type="predicted"/>
<accession>I3Y8S9</accession>
<dbReference type="eggNOG" id="COG3637">
    <property type="taxonomic scope" value="Bacteria"/>
</dbReference>
<dbReference type="RefSeq" id="WP_014777872.1">
    <property type="nucleotide sequence ID" value="NC_018012.1"/>
</dbReference>